<keyword evidence="2" id="KW-1133">Transmembrane helix</keyword>
<keyword evidence="2" id="KW-0472">Membrane</keyword>
<reference evidence="3 4" key="1">
    <citation type="submission" date="2020-04" db="EMBL/GenBank/DDBJ databases">
        <authorList>
            <person name="Klaysubun C."/>
            <person name="Duangmal K."/>
            <person name="Lipun K."/>
        </authorList>
    </citation>
    <scope>NUCLEOTIDE SEQUENCE [LARGE SCALE GENOMIC DNA]</scope>
    <source>
        <strain evidence="3 4">DSM 45300</strain>
    </source>
</reference>
<feature type="transmembrane region" description="Helical" evidence="2">
    <location>
        <begin position="55"/>
        <end position="74"/>
    </location>
</feature>
<evidence type="ECO:0000313" key="4">
    <source>
        <dbReference type="Proteomes" id="UP000586918"/>
    </source>
</evidence>
<accession>A0A848DCU0</accession>
<keyword evidence="4" id="KW-1185">Reference proteome</keyword>
<evidence type="ECO:0000256" key="1">
    <source>
        <dbReference type="SAM" id="MobiDB-lite"/>
    </source>
</evidence>
<dbReference type="Proteomes" id="UP000586918">
    <property type="component" value="Unassembled WGS sequence"/>
</dbReference>
<comment type="caution">
    <text evidence="3">The sequence shown here is derived from an EMBL/GenBank/DDBJ whole genome shotgun (WGS) entry which is preliminary data.</text>
</comment>
<proteinExistence type="predicted"/>
<gene>
    <name evidence="3" type="ORF">HF519_02140</name>
</gene>
<sequence length="107" mass="11880">MRRRSRPAPAVVVTDLREPLIAVHRRMIRTRVVLMAIWILGWAATGFVYRTGWLAILILVVTGPVLWLAVFLTGQRAAPGPRVPVDRRRRALTPAERAAPGEAAGPR</sequence>
<evidence type="ECO:0000313" key="3">
    <source>
        <dbReference type="EMBL" id="NMH90405.1"/>
    </source>
</evidence>
<evidence type="ECO:0000256" key="2">
    <source>
        <dbReference type="SAM" id="Phobius"/>
    </source>
</evidence>
<keyword evidence="2" id="KW-0812">Transmembrane</keyword>
<organism evidence="3 4">
    <name type="scientific">Pseudonocardia bannensis</name>
    <dbReference type="NCBI Taxonomy" id="630973"/>
    <lineage>
        <taxon>Bacteria</taxon>
        <taxon>Bacillati</taxon>
        <taxon>Actinomycetota</taxon>
        <taxon>Actinomycetes</taxon>
        <taxon>Pseudonocardiales</taxon>
        <taxon>Pseudonocardiaceae</taxon>
        <taxon>Pseudonocardia</taxon>
    </lineage>
</organism>
<evidence type="ECO:0008006" key="5">
    <source>
        <dbReference type="Google" id="ProtNLM"/>
    </source>
</evidence>
<feature type="transmembrane region" description="Helical" evidence="2">
    <location>
        <begin position="32"/>
        <end position="49"/>
    </location>
</feature>
<dbReference type="EMBL" id="JAAXKZ010000004">
    <property type="protein sequence ID" value="NMH90405.1"/>
    <property type="molecule type" value="Genomic_DNA"/>
</dbReference>
<feature type="region of interest" description="Disordered" evidence="1">
    <location>
        <begin position="83"/>
        <end position="107"/>
    </location>
</feature>
<protein>
    <recommendedName>
        <fullName evidence="5">DUF3099 family protein</fullName>
    </recommendedName>
</protein>
<dbReference type="AlphaFoldDB" id="A0A848DCU0"/>
<name>A0A848DCU0_9PSEU</name>
<dbReference type="RefSeq" id="WP_169409907.1">
    <property type="nucleotide sequence ID" value="NZ_JAAXKZ010000004.1"/>
</dbReference>
<feature type="compositionally biased region" description="Low complexity" evidence="1">
    <location>
        <begin position="94"/>
        <end position="107"/>
    </location>
</feature>